<dbReference type="AlphaFoldDB" id="A0A6C0ASE9"/>
<dbReference type="EMBL" id="MN740804">
    <property type="protein sequence ID" value="QHS82682.1"/>
    <property type="molecule type" value="Genomic_DNA"/>
</dbReference>
<evidence type="ECO:0000313" key="1">
    <source>
        <dbReference type="EMBL" id="QHS82682.1"/>
    </source>
</evidence>
<proteinExistence type="predicted"/>
<dbReference type="SMART" id="SM01425">
    <property type="entry name" value="EsV_1_7"/>
    <property type="match status" value="5"/>
</dbReference>
<dbReference type="Pfam" id="PF19114">
    <property type="entry name" value="EsV_1_7_cys"/>
    <property type="match status" value="5"/>
</dbReference>
<name>A0A6C0ASE9_9ZZZZ</name>
<accession>A0A6C0ASE9</accession>
<reference evidence="1" key="1">
    <citation type="journal article" date="2020" name="Nature">
        <title>Giant virus diversity and host interactions through global metagenomics.</title>
        <authorList>
            <person name="Schulz F."/>
            <person name="Roux S."/>
            <person name="Paez-Espino D."/>
            <person name="Jungbluth S."/>
            <person name="Walsh D.A."/>
            <person name="Denef V.J."/>
            <person name="McMahon K.D."/>
            <person name="Konstantinidis K.T."/>
            <person name="Eloe-Fadrosh E.A."/>
            <person name="Kyrpides N.C."/>
            <person name="Woyke T."/>
        </authorList>
    </citation>
    <scope>NUCLEOTIDE SEQUENCE</scope>
    <source>
        <strain evidence="1">GVMAG-S-1101171-111</strain>
    </source>
</reference>
<sequence>MCVYVDKNGQGCSQRPSFNVAGGKPMYCSLHKSDEMVNSLEKRCEGVCVNGSLCGKVRMFNFPGKKGGLFCADHKEEGMVNVTNKMCEECGSVVPSYGYPGKSKTHCAQHKKEGMVDLKHMRCAETNCAKSPSYGEPGKSATHCAEHKLDGMVDVKHLKCVTCNIKYPFYNYSGMKPALYCLDHKLDGMVDVQHTKCSSSWCDERYSNKSYEGYCYRCFIYLFPDKPVVRNYKTKETAVIDYIKSKFPNVTWRTDKRVQDGCSMRRPDLFLDLGYQIIIIEVDENQHNKYDCSCENKRLMEISKDVGHRNIVFIRFNPDDYIDKEGNRVLKCWTNNKQGIVSVNKNDSKRWNDRLKVLALQVQYWMDNKTDKMLECIQLFYDEY</sequence>
<dbReference type="InterPro" id="IPR043822">
    <property type="entry name" value="EsV_1_7_cys"/>
</dbReference>
<organism evidence="1">
    <name type="scientific">viral metagenome</name>
    <dbReference type="NCBI Taxonomy" id="1070528"/>
    <lineage>
        <taxon>unclassified sequences</taxon>
        <taxon>metagenomes</taxon>
        <taxon>organismal metagenomes</taxon>
    </lineage>
</organism>
<protein>
    <recommendedName>
        <fullName evidence="2">Endonuclease</fullName>
    </recommendedName>
</protein>
<evidence type="ECO:0008006" key="2">
    <source>
        <dbReference type="Google" id="ProtNLM"/>
    </source>
</evidence>
<dbReference type="Gene3D" id="6.10.140.110">
    <property type="match status" value="1"/>
</dbReference>